<protein>
    <submittedName>
        <fullName evidence="2">Uncharacterized protein</fullName>
    </submittedName>
</protein>
<accession>A0A162A7N9</accession>
<proteinExistence type="predicted"/>
<evidence type="ECO:0000256" key="1">
    <source>
        <dbReference type="SAM" id="MobiDB-lite"/>
    </source>
</evidence>
<dbReference type="Gramene" id="KZM96640">
    <property type="protein sequence ID" value="KZM96640"/>
    <property type="gene ID" value="DCAR_015998"/>
</dbReference>
<feature type="region of interest" description="Disordered" evidence="1">
    <location>
        <begin position="1"/>
        <end position="44"/>
    </location>
</feature>
<sequence>MKKTRQRERRRKKAGEKERWRETHSERKPGVRGQKGKRHNVHMQIDCWPLKKKVNM</sequence>
<dbReference type="AlphaFoldDB" id="A0A162A7N9"/>
<feature type="compositionally biased region" description="Basic and acidic residues" evidence="1">
    <location>
        <begin position="15"/>
        <end position="29"/>
    </location>
</feature>
<evidence type="ECO:0000313" key="2">
    <source>
        <dbReference type="EMBL" id="KZM96640.1"/>
    </source>
</evidence>
<organism evidence="2">
    <name type="scientific">Daucus carota subsp. sativus</name>
    <name type="common">Carrot</name>
    <dbReference type="NCBI Taxonomy" id="79200"/>
    <lineage>
        <taxon>Eukaryota</taxon>
        <taxon>Viridiplantae</taxon>
        <taxon>Streptophyta</taxon>
        <taxon>Embryophyta</taxon>
        <taxon>Tracheophyta</taxon>
        <taxon>Spermatophyta</taxon>
        <taxon>Magnoliopsida</taxon>
        <taxon>eudicotyledons</taxon>
        <taxon>Gunneridae</taxon>
        <taxon>Pentapetalae</taxon>
        <taxon>asterids</taxon>
        <taxon>campanulids</taxon>
        <taxon>Apiales</taxon>
        <taxon>Apiaceae</taxon>
        <taxon>Apioideae</taxon>
        <taxon>Scandiceae</taxon>
        <taxon>Daucinae</taxon>
        <taxon>Daucus</taxon>
        <taxon>Daucus sect. Daucus</taxon>
    </lineage>
</organism>
<comment type="caution">
    <text evidence="2">The sequence shown here is derived from an EMBL/GenBank/DDBJ whole genome shotgun (WGS) entry which is preliminary data.</text>
</comment>
<gene>
    <name evidence="2" type="ORF">DCAR_015998</name>
</gene>
<reference evidence="2" key="1">
    <citation type="journal article" date="2016" name="Nat. Genet.">
        <title>A high-quality carrot genome assembly provides new insights into carotenoid accumulation and asterid genome evolution.</title>
        <authorList>
            <person name="Iorizzo M."/>
            <person name="Ellison S."/>
            <person name="Senalik D."/>
            <person name="Zeng P."/>
            <person name="Satapoomin P."/>
            <person name="Huang J."/>
            <person name="Bowman M."/>
            <person name="Iovene M."/>
            <person name="Sanseverino W."/>
            <person name="Cavagnaro P."/>
            <person name="Yildiz M."/>
            <person name="Macko-Podgorni A."/>
            <person name="Moranska E."/>
            <person name="Grzebelus E."/>
            <person name="Grzebelus D."/>
            <person name="Ashrafi H."/>
            <person name="Zheng Z."/>
            <person name="Cheng S."/>
            <person name="Spooner D."/>
            <person name="Van Deynze A."/>
            <person name="Simon P."/>
        </authorList>
    </citation>
    <scope>NUCLEOTIDE SEQUENCE [LARGE SCALE GENOMIC DNA]</scope>
    <source>
        <tissue evidence="2">Leaf</tissue>
    </source>
</reference>
<feature type="compositionally biased region" description="Basic residues" evidence="1">
    <location>
        <begin position="1"/>
        <end position="14"/>
    </location>
</feature>
<dbReference type="EMBL" id="LNRQ01000004">
    <property type="protein sequence ID" value="KZM96640.1"/>
    <property type="molecule type" value="Genomic_DNA"/>
</dbReference>
<name>A0A162A7N9_DAUCS</name>